<sequence>MLRLALALCLVGAAALSAPARYPAPADAVVAFRAALEADDRAALLGIFGQESEDLLFTGDAGRDADNRAALLEAWSALSRVGPTEDGAGRILYLGRGLWPFPFPIVAVGDGAWAFDAEAGRETVTLRRIGRNELDVIALLRAYVDVQAEYRRTDWDGDGVMAFAAHVISSEGARDGLYWPDAAGAPSSPVGDLVARAAAEGFSFGEEVSPPEAYLGYVYHVLRGQGPSAPGGAMAYEINGRMLAGHALIAYPAAYGETGVMTFIVGENGVIHERDLGEDTLAVAGALELFDPGPGWTPLD</sequence>
<dbReference type="AlphaFoldDB" id="A0A1H3YHC8"/>
<organism evidence="2 3">
    <name type="scientific">Rubrimonas cliftonensis</name>
    <dbReference type="NCBI Taxonomy" id="89524"/>
    <lineage>
        <taxon>Bacteria</taxon>
        <taxon>Pseudomonadati</taxon>
        <taxon>Pseudomonadota</taxon>
        <taxon>Alphaproteobacteria</taxon>
        <taxon>Rhodobacterales</taxon>
        <taxon>Paracoccaceae</taxon>
        <taxon>Rubrimonas</taxon>
    </lineage>
</organism>
<feature type="signal peptide" evidence="1">
    <location>
        <begin position="1"/>
        <end position="20"/>
    </location>
</feature>
<dbReference type="OrthoDB" id="108782at2"/>
<protein>
    <recommendedName>
        <fullName evidence="4">DUF2950 domain-containing protein</fullName>
    </recommendedName>
</protein>
<name>A0A1H3YHC8_9RHOB</name>
<evidence type="ECO:0008006" key="4">
    <source>
        <dbReference type="Google" id="ProtNLM"/>
    </source>
</evidence>
<dbReference type="Pfam" id="PF11453">
    <property type="entry name" value="DUF2950"/>
    <property type="match status" value="1"/>
</dbReference>
<dbReference type="EMBL" id="FNQM01000003">
    <property type="protein sequence ID" value="SEA10965.1"/>
    <property type="molecule type" value="Genomic_DNA"/>
</dbReference>
<evidence type="ECO:0000313" key="3">
    <source>
        <dbReference type="Proteomes" id="UP000198703"/>
    </source>
</evidence>
<accession>A0A1H3YHC8</accession>
<dbReference type="Proteomes" id="UP000198703">
    <property type="component" value="Unassembled WGS sequence"/>
</dbReference>
<dbReference type="RefSeq" id="WP_139283992.1">
    <property type="nucleotide sequence ID" value="NZ_FNQM01000003.1"/>
</dbReference>
<evidence type="ECO:0000313" key="2">
    <source>
        <dbReference type="EMBL" id="SEA10965.1"/>
    </source>
</evidence>
<gene>
    <name evidence="2" type="ORF">SAMN05444370_103100</name>
</gene>
<keyword evidence="3" id="KW-1185">Reference proteome</keyword>
<proteinExistence type="predicted"/>
<dbReference type="InterPro" id="IPR021556">
    <property type="entry name" value="DUF2950"/>
</dbReference>
<keyword evidence="1" id="KW-0732">Signal</keyword>
<feature type="chain" id="PRO_5011719668" description="DUF2950 domain-containing protein" evidence="1">
    <location>
        <begin position="21"/>
        <end position="300"/>
    </location>
</feature>
<dbReference type="STRING" id="89524.SAMN05444370_103100"/>
<evidence type="ECO:0000256" key="1">
    <source>
        <dbReference type="SAM" id="SignalP"/>
    </source>
</evidence>
<reference evidence="2 3" key="1">
    <citation type="submission" date="2016-10" db="EMBL/GenBank/DDBJ databases">
        <authorList>
            <person name="de Groot N.N."/>
        </authorList>
    </citation>
    <scope>NUCLEOTIDE SEQUENCE [LARGE SCALE GENOMIC DNA]</scope>
    <source>
        <strain evidence="2 3">DSM 15345</strain>
    </source>
</reference>